<sequence>MAVNLTTMGKIIAIANQKGGVGKTTTAINLAASLAVLDFKTLIVDADPQANSTSGLGFNPKEIEYSIYECMVEGVIPQEAIVETNFENLYLLPSHIDLVGAEIEMINLKNREEKMKEALWPIKDDYDFVIIDCSPSLGLITINSLTAADSVIVPVQCEYFALEGLGKLLNTIKIIQTRLNTNLAIEGILLTMYDMRVRLSNQVVNEVTAHFKHMVFNTIIPRNIRLSESPSYGVPTIAQDSDSKGAVSYLNLAREILSKNGLIEQDEQAIRKAN</sequence>
<reference evidence="3" key="1">
    <citation type="submission" date="2011-06" db="EMBL/GenBank/DDBJ databases">
        <title>The complete genome of chromosome of Runella slithyformis DSM 19594.</title>
        <authorList>
            <consortium name="US DOE Joint Genome Institute (JGI-PGF)"/>
            <person name="Lucas S."/>
            <person name="Han J."/>
            <person name="Lapidus A."/>
            <person name="Bruce D."/>
            <person name="Goodwin L."/>
            <person name="Pitluck S."/>
            <person name="Peters L."/>
            <person name="Kyrpides N."/>
            <person name="Mavromatis K."/>
            <person name="Ivanova N."/>
            <person name="Ovchinnikova G."/>
            <person name="Zhang X."/>
            <person name="Misra M."/>
            <person name="Detter J.C."/>
            <person name="Tapia R."/>
            <person name="Han C."/>
            <person name="Land M."/>
            <person name="Hauser L."/>
            <person name="Markowitz V."/>
            <person name="Cheng J.-F."/>
            <person name="Hugenholtz P."/>
            <person name="Woyke T."/>
            <person name="Wu D."/>
            <person name="Tindall B."/>
            <person name="Faehrich R."/>
            <person name="Brambilla E."/>
            <person name="Klenk H.-P."/>
            <person name="Eisen J.A."/>
        </authorList>
    </citation>
    <scope>NUCLEOTIDE SEQUENCE [LARGE SCALE GENOMIC DNA]</scope>
    <source>
        <strain evidence="3">ATCC 29530 / DSM 19594 / LMG 11500 / NCIMB 11436 / LSU 4</strain>
    </source>
</reference>
<dbReference type="Gene3D" id="3.40.50.300">
    <property type="entry name" value="P-loop containing nucleotide triphosphate hydrolases"/>
    <property type="match status" value="1"/>
</dbReference>
<dbReference type="CDD" id="cd02042">
    <property type="entry name" value="ParAB_family"/>
    <property type="match status" value="1"/>
</dbReference>
<dbReference type="EMBL" id="CP002859">
    <property type="protein sequence ID" value="AEI51895.1"/>
    <property type="molecule type" value="Genomic_DNA"/>
</dbReference>
<dbReference type="PANTHER" id="PTHR13696:SF52">
    <property type="entry name" value="PARA FAMILY PROTEIN CT_582"/>
    <property type="match status" value="1"/>
</dbReference>
<gene>
    <name evidence="2" type="ordered locus">Runsl_5605</name>
</gene>
<feature type="domain" description="AAA" evidence="1">
    <location>
        <begin position="10"/>
        <end position="185"/>
    </location>
</feature>
<evidence type="ECO:0000313" key="2">
    <source>
        <dbReference type="EMBL" id="AEI51895.1"/>
    </source>
</evidence>
<evidence type="ECO:0000259" key="1">
    <source>
        <dbReference type="Pfam" id="PF13614"/>
    </source>
</evidence>
<name>A0A7U3ZR86_RUNSL</name>
<dbReference type="KEGG" id="rsi:Runsl_5605"/>
<reference evidence="2 3" key="2">
    <citation type="journal article" date="2012" name="Stand. Genomic Sci.">
        <title>Complete genome sequence of the aquatic bacterium Runella slithyformis type strain (LSU 4(T)).</title>
        <authorList>
            <person name="Copeland A."/>
            <person name="Zhang X."/>
            <person name="Misra M."/>
            <person name="Lapidus A."/>
            <person name="Nolan M."/>
            <person name="Lucas S."/>
            <person name="Deshpande S."/>
            <person name="Cheng J.F."/>
            <person name="Tapia R."/>
            <person name="Goodwin L.A."/>
            <person name="Pitluck S."/>
            <person name="Liolios K."/>
            <person name="Pagani I."/>
            <person name="Ivanova N."/>
            <person name="Mikhailova N."/>
            <person name="Pati A."/>
            <person name="Chen A."/>
            <person name="Palaniappan K."/>
            <person name="Land M."/>
            <person name="Hauser L."/>
            <person name="Pan C."/>
            <person name="Jeffries C.D."/>
            <person name="Detter J.C."/>
            <person name="Brambilla E.M."/>
            <person name="Rohde M."/>
            <person name="Djao O.D."/>
            <person name="Goker M."/>
            <person name="Sikorski J."/>
            <person name="Tindall B.J."/>
            <person name="Woyke T."/>
            <person name="Bristow J."/>
            <person name="Eisen J.A."/>
            <person name="Markowitz V."/>
            <person name="Hugenholtz P."/>
            <person name="Kyrpides N.C."/>
            <person name="Klenk H.P."/>
            <person name="Mavromatis K."/>
        </authorList>
    </citation>
    <scope>NUCLEOTIDE SEQUENCE [LARGE SCALE GENOMIC DNA]</scope>
    <source>
        <strain evidence="3">ATCC 29530 / DSM 19594 / LMG 11500 / NCIMB 11436 / LSU 4</strain>
    </source>
</reference>
<dbReference type="FunFam" id="3.40.50.300:FF:000285">
    <property type="entry name" value="Sporulation initiation inhibitor Soj"/>
    <property type="match status" value="1"/>
</dbReference>
<dbReference type="AlphaFoldDB" id="A0A7U3ZR86"/>
<protein>
    <submittedName>
        <fullName evidence="2">Cobyrinic acid ac-diamide synthase</fullName>
    </submittedName>
</protein>
<proteinExistence type="predicted"/>
<dbReference type="PANTHER" id="PTHR13696">
    <property type="entry name" value="P-LOOP CONTAINING NUCLEOSIDE TRIPHOSPHATE HYDROLASE"/>
    <property type="match status" value="1"/>
</dbReference>
<dbReference type="InterPro" id="IPR027417">
    <property type="entry name" value="P-loop_NTPase"/>
</dbReference>
<evidence type="ECO:0000313" key="3">
    <source>
        <dbReference type="Proteomes" id="UP000000493"/>
    </source>
</evidence>
<dbReference type="SUPFAM" id="SSF52540">
    <property type="entry name" value="P-loop containing nucleoside triphosphate hydrolases"/>
    <property type="match status" value="1"/>
</dbReference>
<dbReference type="InterPro" id="IPR025669">
    <property type="entry name" value="AAA_dom"/>
</dbReference>
<dbReference type="InterPro" id="IPR050678">
    <property type="entry name" value="DNA_Partitioning_ATPase"/>
</dbReference>
<organism evidence="2 3">
    <name type="scientific">Runella slithyformis (strain ATCC 29530 / DSM 19594 / LMG 11500 / NCIMB 11436 / LSU 4)</name>
    <dbReference type="NCBI Taxonomy" id="761193"/>
    <lineage>
        <taxon>Bacteria</taxon>
        <taxon>Pseudomonadati</taxon>
        <taxon>Bacteroidota</taxon>
        <taxon>Cytophagia</taxon>
        <taxon>Cytophagales</taxon>
        <taxon>Spirosomataceae</taxon>
        <taxon>Runella</taxon>
    </lineage>
</organism>
<dbReference type="Pfam" id="PF13614">
    <property type="entry name" value="AAA_31"/>
    <property type="match status" value="1"/>
</dbReference>
<accession>A0A7U3ZR86</accession>
<keyword evidence="3" id="KW-1185">Reference proteome</keyword>
<dbReference type="Proteomes" id="UP000000493">
    <property type="component" value="Chromosome"/>
</dbReference>